<dbReference type="AlphaFoldDB" id="A0A2P4XYD8"/>
<accession>A0A2P4XYD8</accession>
<dbReference type="EMBL" id="NCKW01006927">
    <property type="protein sequence ID" value="POM70562.1"/>
    <property type="molecule type" value="Genomic_DNA"/>
</dbReference>
<dbReference type="PANTHER" id="PTHR11439">
    <property type="entry name" value="GAG-POL-RELATED RETROTRANSPOSON"/>
    <property type="match status" value="1"/>
</dbReference>
<dbReference type="Proteomes" id="UP000237271">
    <property type="component" value="Unassembled WGS sequence"/>
</dbReference>
<reference evidence="1 2" key="1">
    <citation type="journal article" date="2017" name="Genome Biol. Evol.">
        <title>Phytophthora megakarya and P. palmivora, closely related causal agents of cacao black pod rot, underwent increases in genome sizes and gene numbers by different mechanisms.</title>
        <authorList>
            <person name="Ali S.S."/>
            <person name="Shao J."/>
            <person name="Lary D.J."/>
            <person name="Kronmiller B."/>
            <person name="Shen D."/>
            <person name="Strem M.D."/>
            <person name="Amoako-Attah I."/>
            <person name="Akrofi A.Y."/>
            <person name="Begoude B.A."/>
            <person name="Ten Hoopen G.M."/>
            <person name="Coulibaly K."/>
            <person name="Kebe B.I."/>
            <person name="Melnick R.L."/>
            <person name="Guiltinan M.J."/>
            <person name="Tyler B.M."/>
            <person name="Meinhardt L.W."/>
            <person name="Bailey B.A."/>
        </authorList>
    </citation>
    <scope>NUCLEOTIDE SEQUENCE [LARGE SCALE GENOMIC DNA]</scope>
    <source>
        <strain evidence="2">sbr112.9</strain>
    </source>
</reference>
<proteinExistence type="predicted"/>
<dbReference type="CDD" id="cd09272">
    <property type="entry name" value="RNase_HI_RT_Ty1"/>
    <property type="match status" value="1"/>
</dbReference>
<dbReference type="OrthoDB" id="430476at2759"/>
<protein>
    <submittedName>
        <fullName evidence="1">Polyprotein</fullName>
    </submittedName>
</protein>
<sequence length="106" mass="12360">MLMVCGSPVVWRSTFQKIDALNSTEAEYMSLSECIKEVVWMRRLPKHLGAEQEETTMIYEDNQGAMALAKNVGYQLRTKHINIRYHFVREKVKRGKVELVLEQSKN</sequence>
<gene>
    <name evidence="1" type="ORF">PHPALM_12978</name>
</gene>
<evidence type="ECO:0000313" key="1">
    <source>
        <dbReference type="EMBL" id="POM70562.1"/>
    </source>
</evidence>
<organism evidence="1 2">
    <name type="scientific">Phytophthora palmivora</name>
    <dbReference type="NCBI Taxonomy" id="4796"/>
    <lineage>
        <taxon>Eukaryota</taxon>
        <taxon>Sar</taxon>
        <taxon>Stramenopiles</taxon>
        <taxon>Oomycota</taxon>
        <taxon>Peronosporomycetes</taxon>
        <taxon>Peronosporales</taxon>
        <taxon>Peronosporaceae</taxon>
        <taxon>Phytophthora</taxon>
    </lineage>
</organism>
<evidence type="ECO:0000313" key="2">
    <source>
        <dbReference type="Proteomes" id="UP000237271"/>
    </source>
</evidence>
<name>A0A2P4XYD8_9STRA</name>
<keyword evidence="2" id="KW-1185">Reference proteome</keyword>
<dbReference type="PANTHER" id="PTHR11439:SF440">
    <property type="entry name" value="INTEGRASE CATALYTIC DOMAIN-CONTAINING PROTEIN"/>
    <property type="match status" value="1"/>
</dbReference>
<comment type="caution">
    <text evidence="1">The sequence shown here is derived from an EMBL/GenBank/DDBJ whole genome shotgun (WGS) entry which is preliminary data.</text>
</comment>